<keyword evidence="1" id="KW-0812">Transmembrane</keyword>
<evidence type="ECO:0000313" key="3">
    <source>
        <dbReference type="Proteomes" id="UP000632535"/>
    </source>
</evidence>
<keyword evidence="1" id="KW-1133">Transmembrane helix</keyword>
<keyword evidence="3" id="KW-1185">Reference proteome</keyword>
<evidence type="ECO:0000313" key="2">
    <source>
        <dbReference type="EMBL" id="GGI06601.1"/>
    </source>
</evidence>
<reference evidence="3" key="1">
    <citation type="journal article" date="2019" name="Int. J. Syst. Evol. Microbiol.">
        <title>The Global Catalogue of Microorganisms (GCM) 10K type strain sequencing project: providing services to taxonomists for standard genome sequencing and annotation.</title>
        <authorList>
            <consortium name="The Broad Institute Genomics Platform"/>
            <consortium name="The Broad Institute Genome Sequencing Center for Infectious Disease"/>
            <person name="Wu L."/>
            <person name="Ma J."/>
        </authorList>
    </citation>
    <scope>NUCLEOTIDE SEQUENCE [LARGE SCALE GENOMIC DNA]</scope>
    <source>
        <strain evidence="3">CCM 8653</strain>
    </source>
</reference>
<evidence type="ECO:0008006" key="4">
    <source>
        <dbReference type="Google" id="ProtNLM"/>
    </source>
</evidence>
<comment type="caution">
    <text evidence="2">The sequence shown here is derived from an EMBL/GenBank/DDBJ whole genome shotgun (WGS) entry which is preliminary data.</text>
</comment>
<sequence>MTVALGLYVLAGFALLTAAGSWLGHDSTPGWTVGCALGGLLAATAYSVQRTSRHYRGV</sequence>
<organism evidence="2 3">
    <name type="scientific">Isoptericola cucumis</name>
    <dbReference type="NCBI Taxonomy" id="1776856"/>
    <lineage>
        <taxon>Bacteria</taxon>
        <taxon>Bacillati</taxon>
        <taxon>Actinomycetota</taxon>
        <taxon>Actinomycetes</taxon>
        <taxon>Micrococcales</taxon>
        <taxon>Promicromonosporaceae</taxon>
        <taxon>Isoptericola</taxon>
    </lineage>
</organism>
<accession>A0ABQ2B2V6</accession>
<dbReference type="Proteomes" id="UP000632535">
    <property type="component" value="Unassembled WGS sequence"/>
</dbReference>
<protein>
    <recommendedName>
        <fullName evidence="4">DUF2530 domain-containing protein</fullName>
    </recommendedName>
</protein>
<name>A0ABQ2B2V6_9MICO</name>
<dbReference type="EMBL" id="BMDG01000003">
    <property type="protein sequence ID" value="GGI06601.1"/>
    <property type="molecule type" value="Genomic_DNA"/>
</dbReference>
<proteinExistence type="predicted"/>
<feature type="transmembrane region" description="Helical" evidence="1">
    <location>
        <begin position="30"/>
        <end position="48"/>
    </location>
</feature>
<evidence type="ECO:0000256" key="1">
    <source>
        <dbReference type="SAM" id="Phobius"/>
    </source>
</evidence>
<keyword evidence="1" id="KW-0472">Membrane</keyword>
<gene>
    <name evidence="2" type="ORF">GCM10007368_11980</name>
</gene>